<dbReference type="CDD" id="cd07756">
    <property type="entry name" value="CYTH-like_Pase_CHAD"/>
    <property type="match status" value="1"/>
</dbReference>
<reference evidence="3 4" key="1">
    <citation type="submission" date="2023-06" db="EMBL/GenBank/DDBJ databases">
        <title>Identification and characterization of antibiotic-resistant Gram-negative bacteria.</title>
        <authorList>
            <person name="Cho G.-S."/>
            <person name="Lee J."/>
            <person name="Tai E."/>
            <person name="Jeong S."/>
            <person name="Kim I."/>
            <person name="Kim B.-E."/>
            <person name="Jeong M.-I."/>
            <person name="Oh K.-K."/>
            <person name="Franz C.M.A.P."/>
        </authorList>
    </citation>
    <scope>NUCLEOTIDE SEQUENCE [LARGE SCALE GENOMIC DNA]</scope>
    <source>
        <strain evidence="3 4">V106_12</strain>
    </source>
</reference>
<dbReference type="PROSITE" id="PS51708">
    <property type="entry name" value="CHAD"/>
    <property type="match status" value="1"/>
</dbReference>
<dbReference type="InterPro" id="IPR007899">
    <property type="entry name" value="CHAD_dom"/>
</dbReference>
<dbReference type="SMART" id="SM01118">
    <property type="entry name" value="CYTH"/>
    <property type="match status" value="1"/>
</dbReference>
<dbReference type="InterPro" id="IPR033469">
    <property type="entry name" value="CYTH-like_dom_sf"/>
</dbReference>
<sequence>MAQEIELKFIVEKGSVDALRTHLNQLTAEHHESVQLLNIYYETADNWLRSHDMGLRIRGANGRYEMTMKIAGRVVGGLHQRPEYNIDIEKPELELSRLPADVWPNGELPDGLSDQVQPLFSTDFWREKWLVNEGKSRIEIALDLGEVKAGEFQEPICELELELLEGNADEVLKLARKLVGQSGLRQGSLSKAARGYHLAAGNAPRQVKATTLLHVAPKSSVEQGLEASLELALSQWQYHEELWVRGVSEAKKHVIAAMGLVRSTLTLFGGVVPRKASAHLRDFLTQTETLMATDVSAETAVYSPQTAAAKLALTEFLVTRGWQRFLDDKTQKKIADSFKRFADTHLSRSNSELKTIFDRPLGDQYSDQLVRLNRDIDSVLLLAGSYDGPKAQAWLENWQGLRHAIETRQRIEIEHFRNEAISQEPFWLHSGKR</sequence>
<dbReference type="Pfam" id="PF05235">
    <property type="entry name" value="CHAD"/>
    <property type="match status" value="1"/>
</dbReference>
<evidence type="ECO:0000259" key="1">
    <source>
        <dbReference type="PROSITE" id="PS51707"/>
    </source>
</evidence>
<feature type="domain" description="CHAD" evidence="2">
    <location>
        <begin position="218"/>
        <end position="433"/>
    </location>
</feature>
<dbReference type="InterPro" id="IPR023577">
    <property type="entry name" value="CYTH_domain"/>
</dbReference>
<feature type="domain" description="CYTH" evidence="1">
    <location>
        <begin position="2"/>
        <end position="202"/>
    </location>
</feature>
<dbReference type="GO" id="GO:0050355">
    <property type="term" value="F:inorganic triphosphate phosphatase activity"/>
    <property type="evidence" value="ECO:0007669"/>
    <property type="project" value="InterPro"/>
</dbReference>
<dbReference type="PROSITE" id="PS51707">
    <property type="entry name" value="CYTH"/>
    <property type="match status" value="1"/>
</dbReference>
<dbReference type="FunFam" id="2.40.320.10:FF:000002">
    <property type="entry name" value="Adenylate cyclase"/>
    <property type="match status" value="1"/>
</dbReference>
<dbReference type="Pfam" id="PF01928">
    <property type="entry name" value="CYTH"/>
    <property type="match status" value="1"/>
</dbReference>
<dbReference type="RefSeq" id="WP_285148264.1">
    <property type="nucleotide sequence ID" value="NZ_JASSOM010000045.1"/>
</dbReference>
<dbReference type="Proteomes" id="UP001223214">
    <property type="component" value="Unassembled WGS sequence"/>
</dbReference>
<evidence type="ECO:0000313" key="3">
    <source>
        <dbReference type="EMBL" id="MDK9362769.1"/>
    </source>
</evidence>
<evidence type="ECO:0000259" key="2">
    <source>
        <dbReference type="PROSITE" id="PS51708"/>
    </source>
</evidence>
<dbReference type="PANTHER" id="PTHR39569">
    <property type="entry name" value="INORGANIC TRIPHOSPHATASE"/>
    <property type="match status" value="1"/>
</dbReference>
<keyword evidence="4" id="KW-1185">Reference proteome</keyword>
<dbReference type="PANTHER" id="PTHR39569:SF1">
    <property type="entry name" value="INORGANIC TRIPHOSPHATASE"/>
    <property type="match status" value="1"/>
</dbReference>
<dbReference type="EMBL" id="JASSOM010000045">
    <property type="protein sequence ID" value="MDK9362769.1"/>
    <property type="molecule type" value="Genomic_DNA"/>
</dbReference>
<evidence type="ECO:0000313" key="4">
    <source>
        <dbReference type="Proteomes" id="UP001223214"/>
    </source>
</evidence>
<dbReference type="SUPFAM" id="SSF55154">
    <property type="entry name" value="CYTH-like phosphatases"/>
    <property type="match status" value="1"/>
</dbReference>
<organism evidence="3 4">
    <name type="scientific">Lelliottia wanjuensis</name>
    <dbReference type="NCBI Taxonomy" id="3050585"/>
    <lineage>
        <taxon>Bacteria</taxon>
        <taxon>Pseudomonadati</taxon>
        <taxon>Pseudomonadota</taxon>
        <taxon>Gammaproteobacteria</taxon>
        <taxon>Enterobacterales</taxon>
        <taxon>Enterobacteriaceae</taxon>
        <taxon>Lelliottia</taxon>
    </lineage>
</organism>
<proteinExistence type="predicted"/>
<protein>
    <submittedName>
        <fullName evidence="3">Inorganic triphosphatase</fullName>
    </submittedName>
</protein>
<gene>
    <name evidence="3" type="ORF">QQF32_06130</name>
</gene>
<comment type="caution">
    <text evidence="3">The sequence shown here is derived from an EMBL/GenBank/DDBJ whole genome shotgun (WGS) entry which is preliminary data.</text>
</comment>
<dbReference type="Gene3D" id="2.40.320.10">
    <property type="entry name" value="Hypothetical Protein Pfu-838710-001"/>
    <property type="match status" value="1"/>
</dbReference>
<name>A0AAP4D0D0_9ENTR</name>
<dbReference type="GO" id="GO:0046872">
    <property type="term" value="F:metal ion binding"/>
    <property type="evidence" value="ECO:0007669"/>
    <property type="project" value="TreeGrafter"/>
</dbReference>
<dbReference type="AlphaFoldDB" id="A0AAP4D0D0"/>
<dbReference type="InterPro" id="IPR039013">
    <property type="entry name" value="YgiF"/>
</dbReference>
<accession>A0AAP4D0D0</accession>